<feature type="compositionally biased region" description="Polar residues" evidence="8">
    <location>
        <begin position="380"/>
        <end position="396"/>
    </location>
</feature>
<dbReference type="AlphaFoldDB" id="H8X7D7"/>
<feature type="compositionally biased region" description="Polar residues" evidence="8">
    <location>
        <begin position="351"/>
        <end position="372"/>
    </location>
</feature>
<gene>
    <name evidence="10" type="ORF">CORT_0E06500</name>
</gene>
<dbReference type="Pfam" id="PF00638">
    <property type="entry name" value="Ran_BP1"/>
    <property type="match status" value="1"/>
</dbReference>
<evidence type="ECO:0000256" key="1">
    <source>
        <dbReference type="ARBA" id="ARBA00004567"/>
    </source>
</evidence>
<feature type="compositionally biased region" description="Polar residues" evidence="8">
    <location>
        <begin position="60"/>
        <end position="78"/>
    </location>
</feature>
<dbReference type="Proteomes" id="UP000005018">
    <property type="component" value="Chromosome 5"/>
</dbReference>
<dbReference type="OrthoDB" id="185618at2759"/>
<sequence>MAKRQATEQITREAFHDDVSDDNEERPKLATSSVLAQRKILKPRGKLGDGNGSIKKSAFQIPSSTFQFNPSTTTSSTARPKANDEANKIKALNLNFINKINESNKENAIADFSPIAEKYISYFKEIKNGTSPNDTRTGTAQSDKIQEDQSSSDDESGKNEDIKEVKVEGPKFSFTPKPTSSSSSPFTFDPKKIAKLNEKDSDDSEEDVPIQGPTFKFDKPIQDNVFKLQVTPKTNNEVDKSSEKANSGSTQSSSQVTYGSNKQPTSSVFGSVSNSGFSFVTKPTETNTTSDQKKEVTKSFDIKSSSNQSGTSGLFKFGSTQPAFGTSSTENASTPFSFGAKADQSVPELASTPSSTSNNFGSKSVGNTSSVPAFNFGAKQGSSGPSVGSENASNSGGAAFTSGLFGSKSAENTTAKPFQFGGSASFKTNASSTPFTSNTFSKSASDKPTLPDSSKTGFLFGQKPESTSATTASSPSMKTFENANSGNAPANNPFGGLGSTNFQWGKQSEPSKEEEKKDDDKVEEHEVEGNFAPVVQMNEKQEIQSGEENEETKFTIRAKLMEFDASNSTNPYVNKGLGELKVLRNKETSKSRIIIRADGSLRVLLNTLLSKDISYSSMGNGSLVRIPVFSGENKIETYVVKVKTADDGKELLETIDELKS</sequence>
<feature type="compositionally biased region" description="Polar residues" evidence="8">
    <location>
        <begin position="128"/>
        <end position="140"/>
    </location>
</feature>
<evidence type="ECO:0000256" key="3">
    <source>
        <dbReference type="ARBA" id="ARBA00022816"/>
    </source>
</evidence>
<dbReference type="eggNOG" id="KOG4719">
    <property type="taxonomic scope" value="Eukaryota"/>
</dbReference>
<name>H8X7D7_CANO9</name>
<dbReference type="EMBL" id="HE681723">
    <property type="protein sequence ID" value="CCG24231.1"/>
    <property type="molecule type" value="Genomic_DNA"/>
</dbReference>
<protein>
    <submittedName>
        <fullName evidence="10">Nup2 protein</fullName>
    </submittedName>
</protein>
<feature type="region of interest" description="Disordered" evidence="8">
    <location>
        <begin position="1"/>
        <end position="84"/>
    </location>
</feature>
<dbReference type="SMART" id="SM00160">
    <property type="entry name" value="RanBD"/>
    <property type="match status" value="1"/>
</dbReference>
<keyword evidence="6" id="KW-0906">Nuclear pore complex</keyword>
<feature type="compositionally biased region" description="Basic and acidic residues" evidence="8">
    <location>
        <begin position="189"/>
        <end position="199"/>
    </location>
</feature>
<keyword evidence="7" id="KW-0539">Nucleus</keyword>
<dbReference type="HOGENOM" id="CLU_018357_0_0_1"/>
<evidence type="ECO:0000256" key="6">
    <source>
        <dbReference type="ARBA" id="ARBA00023132"/>
    </source>
</evidence>
<dbReference type="SUPFAM" id="SSF50729">
    <property type="entry name" value="PH domain-like"/>
    <property type="match status" value="1"/>
</dbReference>
<evidence type="ECO:0000256" key="4">
    <source>
        <dbReference type="ARBA" id="ARBA00022927"/>
    </source>
</evidence>
<comment type="subcellular location">
    <subcellularLocation>
        <location evidence="1">Nucleus</location>
        <location evidence="1">Nuclear pore complex</location>
    </subcellularLocation>
</comment>
<dbReference type="GO" id="GO:0005643">
    <property type="term" value="C:nuclear pore"/>
    <property type="evidence" value="ECO:0007669"/>
    <property type="project" value="UniProtKB-SubCell"/>
</dbReference>
<dbReference type="PANTHER" id="PTHR38697">
    <property type="entry name" value="NUCLEAR PORE COMPLEX PROTEIN SIMILAR TO S. CEREVISIAE NUP2 (EUROFUNG)"/>
    <property type="match status" value="1"/>
</dbReference>
<feature type="compositionally biased region" description="Polar residues" evidence="8">
    <location>
        <begin position="425"/>
        <end position="443"/>
    </location>
</feature>
<keyword evidence="11" id="KW-1185">Reference proteome</keyword>
<feature type="compositionally biased region" description="Basic and acidic residues" evidence="8">
    <location>
        <begin position="509"/>
        <end position="528"/>
    </location>
</feature>
<dbReference type="RefSeq" id="XP_003870361.1">
    <property type="nucleotide sequence ID" value="XM_003870312.1"/>
</dbReference>
<dbReference type="InterPro" id="IPR053074">
    <property type="entry name" value="NPC_Nucleoporin"/>
</dbReference>
<evidence type="ECO:0000313" key="10">
    <source>
        <dbReference type="EMBL" id="CCG24231.1"/>
    </source>
</evidence>
<evidence type="ECO:0000256" key="7">
    <source>
        <dbReference type="ARBA" id="ARBA00023242"/>
    </source>
</evidence>
<evidence type="ECO:0000259" key="9">
    <source>
        <dbReference type="PROSITE" id="PS50196"/>
    </source>
</evidence>
<dbReference type="InterPro" id="IPR011993">
    <property type="entry name" value="PH-like_dom_sf"/>
</dbReference>
<dbReference type="Gene3D" id="2.30.29.30">
    <property type="entry name" value="Pleckstrin-homology domain (PH domain)/Phosphotyrosine-binding domain (PTB)"/>
    <property type="match status" value="1"/>
</dbReference>
<accession>H8X7D7</accession>
<feature type="compositionally biased region" description="Polar residues" evidence="8">
    <location>
        <begin position="244"/>
        <end position="265"/>
    </location>
</feature>
<dbReference type="PROSITE" id="PS50196">
    <property type="entry name" value="RANBD1"/>
    <property type="match status" value="1"/>
</dbReference>
<evidence type="ECO:0000256" key="8">
    <source>
        <dbReference type="SAM" id="MobiDB-lite"/>
    </source>
</evidence>
<feature type="compositionally biased region" description="Polar residues" evidence="8">
    <location>
        <begin position="499"/>
        <end position="508"/>
    </location>
</feature>
<dbReference type="GeneID" id="14540726"/>
<feature type="region of interest" description="Disordered" evidence="8">
    <location>
        <begin position="126"/>
        <end position="528"/>
    </location>
</feature>
<evidence type="ECO:0000313" key="11">
    <source>
        <dbReference type="Proteomes" id="UP000005018"/>
    </source>
</evidence>
<feature type="domain" description="RanBD1" evidence="9">
    <location>
        <begin position="530"/>
        <end position="660"/>
    </location>
</feature>
<dbReference type="PANTHER" id="PTHR38697:SF1">
    <property type="entry name" value="NUCLEAR PORE COMPLEX PROTEIN SIMILAR TO S. CEREVISIAE NUP2 (EUROFUNG)"/>
    <property type="match status" value="1"/>
</dbReference>
<organism evidence="10 11">
    <name type="scientific">Candida orthopsilosis (strain 90-125)</name>
    <name type="common">Yeast</name>
    <dbReference type="NCBI Taxonomy" id="1136231"/>
    <lineage>
        <taxon>Eukaryota</taxon>
        <taxon>Fungi</taxon>
        <taxon>Dikarya</taxon>
        <taxon>Ascomycota</taxon>
        <taxon>Saccharomycotina</taxon>
        <taxon>Pichiomycetes</taxon>
        <taxon>Debaryomycetaceae</taxon>
        <taxon>Candida/Lodderomyces clade</taxon>
        <taxon>Candida</taxon>
    </lineage>
</organism>
<evidence type="ECO:0000256" key="2">
    <source>
        <dbReference type="ARBA" id="ARBA00022448"/>
    </source>
</evidence>
<feature type="compositionally biased region" description="Low complexity" evidence="8">
    <location>
        <begin position="170"/>
        <end position="188"/>
    </location>
</feature>
<evidence type="ECO:0000256" key="5">
    <source>
        <dbReference type="ARBA" id="ARBA00023010"/>
    </source>
</evidence>
<dbReference type="Pfam" id="PF08911">
    <property type="entry name" value="NUP50"/>
    <property type="match status" value="1"/>
</dbReference>
<feature type="compositionally biased region" description="Basic and acidic residues" evidence="8">
    <location>
        <begin position="291"/>
        <end position="301"/>
    </location>
</feature>
<dbReference type="GO" id="GO:0051028">
    <property type="term" value="P:mRNA transport"/>
    <property type="evidence" value="ECO:0007669"/>
    <property type="project" value="UniProtKB-KW"/>
</dbReference>
<dbReference type="CDD" id="cd13181">
    <property type="entry name" value="RanBD_NUP2"/>
    <property type="match status" value="1"/>
</dbReference>
<keyword evidence="5" id="KW-0811">Translocation</keyword>
<dbReference type="InterPro" id="IPR000156">
    <property type="entry name" value="Ran_bind_dom"/>
</dbReference>
<feature type="compositionally biased region" description="Low complexity" evidence="8">
    <location>
        <begin position="466"/>
        <end position="494"/>
    </location>
</feature>
<keyword evidence="2" id="KW-0813">Transport</keyword>
<feature type="compositionally biased region" description="Low complexity" evidence="8">
    <location>
        <begin position="266"/>
        <end position="280"/>
    </location>
</feature>
<reference evidence="10 11" key="1">
    <citation type="journal article" date="2012" name="PLoS ONE">
        <title>Sequence and analysis of the genome of the pathogenic yeast Candida orthopsilosis.</title>
        <authorList>
            <person name="Riccombeni A."/>
            <person name="Vidanes G."/>
            <person name="Proux-Wera E."/>
            <person name="Wolfe K.H."/>
            <person name="Butler G."/>
        </authorList>
    </citation>
    <scope>NUCLEOTIDE SEQUENCE [LARGE SCALE GENOMIC DNA]</scope>
    <source>
        <strain evidence="10 11">Co 90-125</strain>
    </source>
</reference>
<proteinExistence type="predicted"/>
<feature type="compositionally biased region" description="Polar residues" evidence="8">
    <location>
        <begin position="302"/>
        <end position="336"/>
    </location>
</feature>
<dbReference type="eggNOG" id="KOG0866">
    <property type="taxonomic scope" value="Eukaryota"/>
</dbReference>
<keyword evidence="3" id="KW-0509">mRNA transport</keyword>
<feature type="compositionally biased region" description="Basic and acidic residues" evidence="8">
    <location>
        <begin position="155"/>
        <end position="169"/>
    </location>
</feature>
<dbReference type="InterPro" id="IPR015007">
    <property type="entry name" value="NUP2/50/61"/>
</dbReference>
<dbReference type="KEGG" id="cot:CORT_0E06500"/>
<keyword evidence="4" id="KW-0653">Protein transport</keyword>
<dbReference type="GO" id="GO:0015031">
    <property type="term" value="P:protein transport"/>
    <property type="evidence" value="ECO:0007669"/>
    <property type="project" value="UniProtKB-KW"/>
</dbReference>
<feature type="compositionally biased region" description="Polar residues" evidence="8">
    <location>
        <begin position="281"/>
        <end position="290"/>
    </location>
</feature>